<reference evidence="9" key="1">
    <citation type="submission" date="2021-02" db="EMBL/GenBank/DDBJ databases">
        <title>Neisseriaceae sp. 26B isolated from the cloaca of a Common Toad-headed Turtle (Mesoclemmys nasuta).</title>
        <authorList>
            <person name="Spergser J."/>
            <person name="Busse H.-J."/>
        </authorList>
    </citation>
    <scope>NUCLEOTIDE SEQUENCE</scope>
    <source>
        <strain evidence="9">26B</strain>
    </source>
</reference>
<dbReference type="EC" id="3.4.21.89" evidence="3 7"/>
<dbReference type="PROSITE" id="PS00760">
    <property type="entry name" value="SPASE_I_2"/>
    <property type="match status" value="1"/>
</dbReference>
<dbReference type="SUPFAM" id="SSF51306">
    <property type="entry name" value="LexA/Signal peptidase"/>
    <property type="match status" value="1"/>
</dbReference>
<feature type="transmembrane region" description="Helical" evidence="7">
    <location>
        <begin position="42"/>
        <end position="75"/>
    </location>
</feature>
<dbReference type="EMBL" id="CP069798">
    <property type="protein sequence ID" value="QRQ81619.1"/>
    <property type="molecule type" value="Genomic_DNA"/>
</dbReference>
<evidence type="ECO:0000256" key="2">
    <source>
        <dbReference type="ARBA" id="ARBA00009370"/>
    </source>
</evidence>
<dbReference type="InterPro" id="IPR000223">
    <property type="entry name" value="Pept_S26A_signal_pept_1"/>
</dbReference>
<evidence type="ECO:0000256" key="3">
    <source>
        <dbReference type="ARBA" id="ARBA00013208"/>
    </source>
</evidence>
<gene>
    <name evidence="9" type="primary">lepB</name>
    <name evidence="9" type="ORF">JQU52_13120</name>
</gene>
<dbReference type="AlphaFoldDB" id="A0A892ZL47"/>
<dbReference type="InterPro" id="IPR036286">
    <property type="entry name" value="LexA/Signal_pep-like_sf"/>
</dbReference>
<keyword evidence="10" id="KW-1185">Reference proteome</keyword>
<accession>A0A892ZL47</accession>
<dbReference type="KEGG" id="ptes:JQU52_13120"/>
<evidence type="ECO:0000256" key="7">
    <source>
        <dbReference type="RuleBase" id="RU362042"/>
    </source>
</evidence>
<proteinExistence type="inferred from homology"/>
<name>A0A892ZL47_9NEIS</name>
<organism evidence="9 10">
    <name type="scientific">Paralysiella testudinis</name>
    <dbReference type="NCBI Taxonomy" id="2809020"/>
    <lineage>
        <taxon>Bacteria</taxon>
        <taxon>Pseudomonadati</taxon>
        <taxon>Pseudomonadota</taxon>
        <taxon>Betaproteobacteria</taxon>
        <taxon>Neisseriales</taxon>
        <taxon>Neisseriaceae</taxon>
        <taxon>Paralysiella</taxon>
    </lineage>
</organism>
<dbReference type="GO" id="GO:0016020">
    <property type="term" value="C:membrane"/>
    <property type="evidence" value="ECO:0007669"/>
    <property type="project" value="UniProtKB-SubCell"/>
</dbReference>
<comment type="caution">
    <text evidence="7">Lacks conserved residue(s) required for the propagation of feature annotation.</text>
</comment>
<dbReference type="GO" id="GO:0006465">
    <property type="term" value="P:signal peptide processing"/>
    <property type="evidence" value="ECO:0007669"/>
    <property type="project" value="InterPro"/>
</dbReference>
<dbReference type="Pfam" id="PF10502">
    <property type="entry name" value="Peptidase_S26"/>
    <property type="match status" value="1"/>
</dbReference>
<dbReference type="InterPro" id="IPR019757">
    <property type="entry name" value="Pept_S26A_signal_pept_1_Lys-AS"/>
</dbReference>
<dbReference type="GO" id="GO:0004252">
    <property type="term" value="F:serine-type endopeptidase activity"/>
    <property type="evidence" value="ECO:0007669"/>
    <property type="project" value="InterPro"/>
</dbReference>
<evidence type="ECO:0000256" key="1">
    <source>
        <dbReference type="ARBA" id="ARBA00000677"/>
    </source>
</evidence>
<dbReference type="NCBIfam" id="TIGR02227">
    <property type="entry name" value="sigpep_I_bact"/>
    <property type="match status" value="1"/>
</dbReference>
<dbReference type="InterPro" id="IPR019758">
    <property type="entry name" value="Pept_S26A_signal_pept_1_CS"/>
</dbReference>
<comment type="subcellular location">
    <subcellularLocation>
        <location evidence="7">Membrane</location>
        <topology evidence="7">Single-pass type II membrane protein</topology>
    </subcellularLocation>
</comment>
<evidence type="ECO:0000259" key="8">
    <source>
        <dbReference type="Pfam" id="PF10502"/>
    </source>
</evidence>
<dbReference type="PANTHER" id="PTHR43390:SF1">
    <property type="entry name" value="CHLOROPLAST PROCESSING PEPTIDASE"/>
    <property type="match status" value="1"/>
</dbReference>
<evidence type="ECO:0000256" key="6">
    <source>
        <dbReference type="PIRSR" id="PIRSR600223-1"/>
    </source>
</evidence>
<feature type="transmembrane region" description="Helical" evidence="7">
    <location>
        <begin position="95"/>
        <end position="113"/>
    </location>
</feature>
<feature type="transmembrane region" description="Helical" evidence="7">
    <location>
        <begin position="6"/>
        <end position="22"/>
    </location>
</feature>
<keyword evidence="7" id="KW-1133">Transmembrane helix</keyword>
<evidence type="ECO:0000313" key="10">
    <source>
        <dbReference type="Proteomes" id="UP000653156"/>
    </source>
</evidence>
<keyword evidence="5 7" id="KW-0378">Hydrolase</keyword>
<keyword evidence="7" id="KW-0812">Transmembrane</keyword>
<dbReference type="CDD" id="cd06530">
    <property type="entry name" value="S26_SPase_I"/>
    <property type="match status" value="1"/>
</dbReference>
<keyword evidence="7" id="KW-0472">Membrane</keyword>
<feature type="active site" evidence="6">
    <location>
        <position position="123"/>
    </location>
</feature>
<dbReference type="InterPro" id="IPR019533">
    <property type="entry name" value="Peptidase_S26"/>
</dbReference>
<protein>
    <recommendedName>
        <fullName evidence="4 7">Signal peptidase I</fullName>
        <ecNumber evidence="3 7">3.4.21.89</ecNumber>
    </recommendedName>
</protein>
<dbReference type="RefSeq" id="WP_230338915.1">
    <property type="nucleotide sequence ID" value="NZ_CP069798.1"/>
</dbReference>
<keyword evidence="7" id="KW-0645">Protease</keyword>
<dbReference type="GO" id="GO:0009003">
    <property type="term" value="F:signal peptidase activity"/>
    <property type="evidence" value="ECO:0007669"/>
    <property type="project" value="UniProtKB-EC"/>
</dbReference>
<feature type="domain" description="Peptidase S26" evidence="8">
    <location>
        <begin position="94"/>
        <end position="317"/>
    </location>
</feature>
<evidence type="ECO:0000313" key="9">
    <source>
        <dbReference type="EMBL" id="QRQ81619.1"/>
    </source>
</evidence>
<dbReference type="PROSITE" id="PS00761">
    <property type="entry name" value="SPASE_I_3"/>
    <property type="match status" value="1"/>
</dbReference>
<sequence length="330" mass="37032">MPTTMLAGAVLALIIGIVLYAVSKKQREDNGEWSGALQWGYLLMMVGVFGLLSFAMSFTAVLLLFVVFTFAVWLWHKKQLKANPRGQDNNHFTDYMSGFFPIITVVFVLRTFVAEPFQIPSSSMRPGLVVGDFILVNKSAYGIRVPVLNNVLINTGSVQHGDVAVFNYPENTRVNYIKRVVGLPGDTVEYKDKMLSVNGQPVADSDKSTDYYHYTEMVPGLGSVQIDAEQYRETLGAHAFDILKMPQQPPVMMQGVRANFPYRDQCEYAADGSGFKCTVPAGQYFMMGDNRDNSEDSRYWGFVDDKLMVGKAFFVWMNFGDMSRIGTQIR</sequence>
<evidence type="ECO:0000256" key="5">
    <source>
        <dbReference type="ARBA" id="ARBA00022801"/>
    </source>
</evidence>
<dbReference type="PANTHER" id="PTHR43390">
    <property type="entry name" value="SIGNAL PEPTIDASE I"/>
    <property type="match status" value="1"/>
</dbReference>
<evidence type="ECO:0000256" key="4">
    <source>
        <dbReference type="ARBA" id="ARBA00019232"/>
    </source>
</evidence>
<dbReference type="Proteomes" id="UP000653156">
    <property type="component" value="Chromosome"/>
</dbReference>
<dbReference type="Gene3D" id="2.10.109.10">
    <property type="entry name" value="Umud Fragment, subunit A"/>
    <property type="match status" value="1"/>
</dbReference>
<comment type="similarity">
    <text evidence="2 7">Belongs to the peptidase S26 family.</text>
</comment>
<dbReference type="PRINTS" id="PR00727">
    <property type="entry name" value="LEADERPTASE"/>
</dbReference>
<feature type="active site" evidence="6">
    <location>
        <position position="178"/>
    </location>
</feature>
<comment type="catalytic activity">
    <reaction evidence="1 7">
        <text>Cleavage of hydrophobic, N-terminal signal or leader sequences from secreted and periplasmic proteins.</text>
        <dbReference type="EC" id="3.4.21.89"/>
    </reaction>
</comment>